<evidence type="ECO:0008006" key="3">
    <source>
        <dbReference type="Google" id="ProtNLM"/>
    </source>
</evidence>
<dbReference type="Pfam" id="PF13469">
    <property type="entry name" value="Sulfotransfer_3"/>
    <property type="match status" value="1"/>
</dbReference>
<comment type="caution">
    <text evidence="1">The sequence shown here is derived from an EMBL/GenBank/DDBJ whole genome shotgun (WGS) entry which is preliminary data.</text>
</comment>
<evidence type="ECO:0000313" key="1">
    <source>
        <dbReference type="EMBL" id="GAA1908985.1"/>
    </source>
</evidence>
<dbReference type="Proteomes" id="UP001501612">
    <property type="component" value="Unassembled WGS sequence"/>
</dbReference>
<proteinExistence type="predicted"/>
<dbReference type="RefSeq" id="WP_344003971.1">
    <property type="nucleotide sequence ID" value="NZ_BAAAMY010000002.1"/>
</dbReference>
<accession>A0ABN2P0T3</accession>
<organism evidence="1 2">
    <name type="scientific">Nocardioides lentus</name>
    <dbReference type="NCBI Taxonomy" id="338077"/>
    <lineage>
        <taxon>Bacteria</taxon>
        <taxon>Bacillati</taxon>
        <taxon>Actinomycetota</taxon>
        <taxon>Actinomycetes</taxon>
        <taxon>Propionibacteriales</taxon>
        <taxon>Nocardioidaceae</taxon>
        <taxon>Nocardioides</taxon>
    </lineage>
</organism>
<dbReference type="InterPro" id="IPR027417">
    <property type="entry name" value="P-loop_NTPase"/>
</dbReference>
<dbReference type="Gene3D" id="3.40.50.300">
    <property type="entry name" value="P-loop containing nucleotide triphosphate hydrolases"/>
    <property type="match status" value="1"/>
</dbReference>
<keyword evidence="2" id="KW-1185">Reference proteome</keyword>
<gene>
    <name evidence="1" type="ORF">GCM10009737_07620</name>
</gene>
<name>A0ABN2P0T3_9ACTN</name>
<dbReference type="EMBL" id="BAAAMY010000002">
    <property type="protein sequence ID" value="GAA1908985.1"/>
    <property type="molecule type" value="Genomic_DNA"/>
</dbReference>
<evidence type="ECO:0000313" key="2">
    <source>
        <dbReference type="Proteomes" id="UP001501612"/>
    </source>
</evidence>
<reference evidence="1 2" key="1">
    <citation type="journal article" date="2019" name="Int. J. Syst. Evol. Microbiol.">
        <title>The Global Catalogue of Microorganisms (GCM) 10K type strain sequencing project: providing services to taxonomists for standard genome sequencing and annotation.</title>
        <authorList>
            <consortium name="The Broad Institute Genomics Platform"/>
            <consortium name="The Broad Institute Genome Sequencing Center for Infectious Disease"/>
            <person name="Wu L."/>
            <person name="Ma J."/>
        </authorList>
    </citation>
    <scope>NUCLEOTIDE SEQUENCE [LARGE SCALE GENOMIC DNA]</scope>
    <source>
        <strain evidence="1 2">JCM 14046</strain>
    </source>
</reference>
<sequence>MAPRPLLRRRRRSCRTGEREDLQYLFVLTYGRSGSTLLQGVLNAIPGVLVRGENHQVLRHLWRFETEAREERDVQRRLRLRHGRLASGPTNSFYGIDGFPVTRARESIRRLALDTVLRPEPDTRIAGFKEIRWEEPDVSAYVAWLRVVFPGARFVVNTRDLDDVARSKWWADRTDAREHLAAVEQRLLDVAADLDSAAYRVHYDDYVEDPARLQGLFTWLGVPFDLELVRRTLAVRHSY</sequence>
<dbReference type="SUPFAM" id="SSF52540">
    <property type="entry name" value="P-loop containing nucleoside triphosphate hydrolases"/>
    <property type="match status" value="1"/>
</dbReference>
<protein>
    <recommendedName>
        <fullName evidence="3">Sulfotransferase</fullName>
    </recommendedName>
</protein>